<dbReference type="PROSITE" id="PS51677">
    <property type="entry name" value="NODB"/>
    <property type="match status" value="1"/>
</dbReference>
<dbReference type="InterPro" id="IPR002509">
    <property type="entry name" value="NODB_dom"/>
</dbReference>
<evidence type="ECO:0000313" key="3">
    <source>
        <dbReference type="Proteomes" id="UP000003340"/>
    </source>
</evidence>
<sequence>MRVFIVTKRRLCVGLAICLSMLMGLGVGMHAALSSSAKGERLLPIYSVQTEENKICLTFDVAWGNSDVDEILSILETNGAKATFFTTGEWVDRYPEDVQKMLAGGHDVQSHSDKHPHVAKIGADQLRADTQACADKLLKLTGTSPKYYRAPYGEYDNEMMQTLSDYQVIQWDVDSRDWKPDATVESIVKNATTNVKPGSILLFHVDAKAKNTAKALEQLLPTLTGQYQCVLLDDLVLTQNYTIDHAGKQIPVAT</sequence>
<dbReference type="STRING" id="537013.CLOSTMETH_00232"/>
<dbReference type="PANTHER" id="PTHR10587">
    <property type="entry name" value="GLYCOSYL TRANSFERASE-RELATED"/>
    <property type="match status" value="1"/>
</dbReference>
<dbReference type="CDD" id="cd10917">
    <property type="entry name" value="CE4_NodB_like_6s_7s"/>
    <property type="match status" value="1"/>
</dbReference>
<dbReference type="GO" id="GO:0005975">
    <property type="term" value="P:carbohydrate metabolic process"/>
    <property type="evidence" value="ECO:0007669"/>
    <property type="project" value="InterPro"/>
</dbReference>
<dbReference type="GO" id="GO:0016810">
    <property type="term" value="F:hydrolase activity, acting on carbon-nitrogen (but not peptide) bonds"/>
    <property type="evidence" value="ECO:0007669"/>
    <property type="project" value="InterPro"/>
</dbReference>
<accession>C0E8T7</accession>
<proteinExistence type="predicted"/>
<reference evidence="2 3" key="2">
    <citation type="submission" date="2009-02" db="EMBL/GenBank/DDBJ databases">
        <title>Draft genome sequence of Clostridium methylpentosum (DSM 5476).</title>
        <authorList>
            <person name="Sudarsanam P."/>
            <person name="Ley R."/>
            <person name="Guruge J."/>
            <person name="Turnbaugh P.J."/>
            <person name="Mahowald M."/>
            <person name="Liep D."/>
            <person name="Gordon J."/>
        </authorList>
    </citation>
    <scope>NUCLEOTIDE SEQUENCE [LARGE SCALE GENOMIC DNA]</scope>
    <source>
        <strain evidence="2 3">DSM 5476</strain>
    </source>
</reference>
<reference evidence="2 3" key="1">
    <citation type="submission" date="2009-01" db="EMBL/GenBank/DDBJ databases">
        <authorList>
            <person name="Fulton L."/>
            <person name="Clifton S."/>
            <person name="Fulton B."/>
            <person name="Xu J."/>
            <person name="Minx P."/>
            <person name="Pepin K.H."/>
            <person name="Johnson M."/>
            <person name="Bhonagiri V."/>
            <person name="Nash W.E."/>
            <person name="Mardis E.R."/>
            <person name="Wilson R.K."/>
        </authorList>
    </citation>
    <scope>NUCLEOTIDE SEQUENCE [LARGE SCALE GENOMIC DNA]</scope>
    <source>
        <strain evidence="2 3">DSM 5476</strain>
    </source>
</reference>
<dbReference type="eggNOG" id="COG0726">
    <property type="taxonomic scope" value="Bacteria"/>
</dbReference>
<dbReference type="GO" id="GO:0016020">
    <property type="term" value="C:membrane"/>
    <property type="evidence" value="ECO:0007669"/>
    <property type="project" value="TreeGrafter"/>
</dbReference>
<dbReference type="AlphaFoldDB" id="C0E8T7"/>
<dbReference type="Gene3D" id="3.20.20.370">
    <property type="entry name" value="Glycoside hydrolase/deacetylase"/>
    <property type="match status" value="1"/>
</dbReference>
<evidence type="ECO:0000259" key="1">
    <source>
        <dbReference type="PROSITE" id="PS51677"/>
    </source>
</evidence>
<protein>
    <submittedName>
        <fullName evidence="2">Polysaccharide deacetylase</fullName>
    </submittedName>
</protein>
<feature type="domain" description="NodB homology" evidence="1">
    <location>
        <begin position="53"/>
        <end position="231"/>
    </location>
</feature>
<organism evidence="2 3">
    <name type="scientific">[Clostridium] methylpentosum DSM 5476</name>
    <dbReference type="NCBI Taxonomy" id="537013"/>
    <lineage>
        <taxon>Bacteria</taxon>
        <taxon>Bacillati</taxon>
        <taxon>Bacillota</taxon>
        <taxon>Clostridia</taxon>
        <taxon>Eubacteriales</taxon>
        <taxon>Oscillospiraceae</taxon>
        <taxon>Oscillospiraceae incertae sedis</taxon>
    </lineage>
</organism>
<dbReference type="EMBL" id="ACEC01000010">
    <property type="protein sequence ID" value="EEG32081.1"/>
    <property type="molecule type" value="Genomic_DNA"/>
</dbReference>
<name>C0E8T7_9FIRM</name>
<gene>
    <name evidence="2" type="ORF">CLOSTMETH_00232</name>
</gene>
<dbReference type="HOGENOM" id="CLU_021264_0_2_9"/>
<dbReference type="Pfam" id="PF01522">
    <property type="entry name" value="Polysacc_deac_1"/>
    <property type="match status" value="1"/>
</dbReference>
<dbReference type="Proteomes" id="UP000003340">
    <property type="component" value="Unassembled WGS sequence"/>
</dbReference>
<comment type="caution">
    <text evidence="2">The sequence shown here is derived from an EMBL/GenBank/DDBJ whole genome shotgun (WGS) entry which is preliminary data.</text>
</comment>
<dbReference type="SUPFAM" id="SSF88713">
    <property type="entry name" value="Glycoside hydrolase/deacetylase"/>
    <property type="match status" value="1"/>
</dbReference>
<keyword evidence="3" id="KW-1185">Reference proteome</keyword>
<dbReference type="InterPro" id="IPR011330">
    <property type="entry name" value="Glyco_hydro/deAcase_b/a-brl"/>
</dbReference>
<dbReference type="InterPro" id="IPR050248">
    <property type="entry name" value="Polysacc_deacetylase_ArnD"/>
</dbReference>
<evidence type="ECO:0000313" key="2">
    <source>
        <dbReference type="EMBL" id="EEG32081.1"/>
    </source>
</evidence>
<dbReference type="PANTHER" id="PTHR10587:SF128">
    <property type="entry name" value="POLYSACCHARIDE DEACETYLASE PDAB-RELATED"/>
    <property type="match status" value="1"/>
</dbReference>